<proteinExistence type="predicted"/>
<feature type="transmembrane region" description="Helical" evidence="1">
    <location>
        <begin position="21"/>
        <end position="41"/>
    </location>
</feature>
<dbReference type="InterPro" id="IPR025495">
    <property type="entry name" value="DUF4386"/>
</dbReference>
<evidence type="ECO:0008006" key="4">
    <source>
        <dbReference type="Google" id="ProtNLM"/>
    </source>
</evidence>
<dbReference type="AlphaFoldDB" id="A0A1M7TVX1"/>
<keyword evidence="1" id="KW-1133">Transmembrane helix</keyword>
<dbReference type="OrthoDB" id="1176146at2"/>
<feature type="transmembrane region" description="Helical" evidence="1">
    <location>
        <begin position="97"/>
        <end position="118"/>
    </location>
</feature>
<dbReference type="EMBL" id="FRDM01000009">
    <property type="protein sequence ID" value="SHN74857.1"/>
    <property type="molecule type" value="Genomic_DNA"/>
</dbReference>
<evidence type="ECO:0000313" key="3">
    <source>
        <dbReference type="Proteomes" id="UP000184428"/>
    </source>
</evidence>
<name>A0A1M7TVX1_9ACTN</name>
<organism evidence="2 3">
    <name type="scientific">Geodermatophilus obscurus</name>
    <dbReference type="NCBI Taxonomy" id="1861"/>
    <lineage>
        <taxon>Bacteria</taxon>
        <taxon>Bacillati</taxon>
        <taxon>Actinomycetota</taxon>
        <taxon>Actinomycetes</taxon>
        <taxon>Geodermatophilales</taxon>
        <taxon>Geodermatophilaceae</taxon>
        <taxon>Geodermatophilus</taxon>
    </lineage>
</organism>
<evidence type="ECO:0000313" key="2">
    <source>
        <dbReference type="EMBL" id="SHN74857.1"/>
    </source>
</evidence>
<protein>
    <recommendedName>
        <fullName evidence="4">DUF4386 domain-containing protein</fullName>
    </recommendedName>
</protein>
<keyword evidence="1" id="KW-0472">Membrane</keyword>
<feature type="transmembrane region" description="Helical" evidence="1">
    <location>
        <begin position="208"/>
        <end position="228"/>
    </location>
</feature>
<dbReference type="Proteomes" id="UP000184428">
    <property type="component" value="Unassembled WGS sequence"/>
</dbReference>
<dbReference type="Pfam" id="PF14329">
    <property type="entry name" value="DUF4386"/>
    <property type="match status" value="1"/>
</dbReference>
<feature type="transmembrane region" description="Helical" evidence="1">
    <location>
        <begin position="182"/>
        <end position="202"/>
    </location>
</feature>
<dbReference type="RefSeq" id="WP_072917988.1">
    <property type="nucleotide sequence ID" value="NZ_FRDM01000009.1"/>
</dbReference>
<feature type="transmembrane region" description="Helical" evidence="1">
    <location>
        <begin position="148"/>
        <end position="170"/>
    </location>
</feature>
<reference evidence="2 3" key="1">
    <citation type="submission" date="2016-12" db="EMBL/GenBank/DDBJ databases">
        <authorList>
            <person name="Song W.-J."/>
            <person name="Kurnit D.M."/>
        </authorList>
    </citation>
    <scope>NUCLEOTIDE SEQUENCE [LARGE SCALE GENOMIC DNA]</scope>
    <source>
        <strain evidence="2 3">DSM 43162</strain>
    </source>
</reference>
<evidence type="ECO:0000256" key="1">
    <source>
        <dbReference type="SAM" id="Phobius"/>
    </source>
</evidence>
<feature type="transmembrane region" description="Helical" evidence="1">
    <location>
        <begin position="61"/>
        <end position="85"/>
    </location>
</feature>
<sequence>MTTTAHTPAAPRRPDTMRRTSLAAGILYLITFVSIPTLIVFQPVRNGADFVLGAGSDTGVMWGAFSEVVVALAGIGTAVVLFPVAKRVSETAALGFVTSRVVEGALIIVGVVSVLSLVNLKNDVAGTADADPASLATTGHTLAAVYDWTFLLSQSLAPVFNALCLGYVLYRSGLVPRILPTIGLVGAPLLLAADIAIFFGVFDRTGPIALAALPIAVWEFSLGVYLTVKGFRPSAVAELPSGARDRNSELSPA</sequence>
<accession>A0A1M7TVX1</accession>
<gene>
    <name evidence="2" type="ORF">SAMN05660350_02256</name>
</gene>
<keyword evidence="1" id="KW-0812">Transmembrane</keyword>